<organism evidence="2 3">
    <name type="scientific">Candidatus Magasanikbacteria bacterium CG1_02_32_51</name>
    <dbReference type="NCBI Taxonomy" id="1805238"/>
    <lineage>
        <taxon>Bacteria</taxon>
        <taxon>Candidatus Magasanikiibacteriota</taxon>
    </lineage>
</organism>
<dbReference type="AlphaFoldDB" id="A0A1J4U5T6"/>
<dbReference type="EMBL" id="MNVC01000024">
    <property type="protein sequence ID" value="OIO19272.1"/>
    <property type="molecule type" value="Genomic_DNA"/>
</dbReference>
<feature type="compositionally biased region" description="Basic and acidic residues" evidence="1">
    <location>
        <begin position="58"/>
        <end position="69"/>
    </location>
</feature>
<sequence length="79" mass="9206">MRPHPFEPSRPYEGEPLYAPSPLPPDEGQPSNDELEDNDRDNDRRVIIIDPNEDEENDNKIERSKDNKNKKGSIFIDMK</sequence>
<protein>
    <submittedName>
        <fullName evidence="2">Uncharacterized protein</fullName>
    </submittedName>
</protein>
<dbReference type="Proteomes" id="UP000181941">
    <property type="component" value="Unassembled WGS sequence"/>
</dbReference>
<proteinExistence type="predicted"/>
<accession>A0A1J4U5T6</accession>
<feature type="compositionally biased region" description="Basic and acidic residues" evidence="1">
    <location>
        <begin position="1"/>
        <end position="13"/>
    </location>
</feature>
<comment type="caution">
    <text evidence="2">The sequence shown here is derived from an EMBL/GenBank/DDBJ whole genome shotgun (WGS) entry which is preliminary data.</text>
</comment>
<name>A0A1J4U5T6_9BACT</name>
<evidence type="ECO:0000256" key="1">
    <source>
        <dbReference type="SAM" id="MobiDB-lite"/>
    </source>
</evidence>
<gene>
    <name evidence="2" type="ORF">AUJ23_02290</name>
</gene>
<evidence type="ECO:0000313" key="3">
    <source>
        <dbReference type="Proteomes" id="UP000181941"/>
    </source>
</evidence>
<evidence type="ECO:0000313" key="2">
    <source>
        <dbReference type="EMBL" id="OIO19272.1"/>
    </source>
</evidence>
<feature type="region of interest" description="Disordered" evidence="1">
    <location>
        <begin position="1"/>
        <end position="79"/>
    </location>
</feature>
<reference evidence="2 3" key="1">
    <citation type="journal article" date="2016" name="Environ. Microbiol.">
        <title>Genomic resolution of a cold subsurface aquifer community provides metabolic insights for novel microbes adapted to high CO concentrations.</title>
        <authorList>
            <person name="Probst A.J."/>
            <person name="Castelle C.J."/>
            <person name="Singh A."/>
            <person name="Brown C.T."/>
            <person name="Anantharaman K."/>
            <person name="Sharon I."/>
            <person name="Hug L.A."/>
            <person name="Burstein D."/>
            <person name="Emerson J.B."/>
            <person name="Thomas B.C."/>
            <person name="Banfield J.F."/>
        </authorList>
    </citation>
    <scope>NUCLEOTIDE SEQUENCE [LARGE SCALE GENOMIC DNA]</scope>
    <source>
        <strain evidence="2">CG1_02_32_51</strain>
    </source>
</reference>